<organism evidence="9 10">
    <name type="scientific">Paramuricea clavata</name>
    <name type="common">Red gorgonian</name>
    <name type="synonym">Violescent sea-whip</name>
    <dbReference type="NCBI Taxonomy" id="317549"/>
    <lineage>
        <taxon>Eukaryota</taxon>
        <taxon>Metazoa</taxon>
        <taxon>Cnidaria</taxon>
        <taxon>Anthozoa</taxon>
        <taxon>Octocorallia</taxon>
        <taxon>Malacalcyonacea</taxon>
        <taxon>Plexauridae</taxon>
        <taxon>Paramuricea</taxon>
    </lineage>
</organism>
<evidence type="ECO:0000256" key="6">
    <source>
        <dbReference type="ARBA" id="ARBA00022833"/>
    </source>
</evidence>
<dbReference type="GO" id="GO:0002376">
    <property type="term" value="P:immune system process"/>
    <property type="evidence" value="ECO:0007669"/>
    <property type="project" value="UniProtKB-KW"/>
</dbReference>
<evidence type="ECO:0000313" key="9">
    <source>
        <dbReference type="EMBL" id="CAB4000990.1"/>
    </source>
</evidence>
<keyword evidence="3" id="KW-0479">Metal-binding</keyword>
<dbReference type="PROSITE" id="PS51981">
    <property type="entry name" value="ZF_RZ"/>
    <property type="match status" value="1"/>
</dbReference>
<feature type="compositionally biased region" description="Acidic residues" evidence="8">
    <location>
        <begin position="1070"/>
        <end position="1086"/>
    </location>
</feature>
<dbReference type="PANTHER" id="PTHR10887:SF341">
    <property type="entry name" value="NFX1-TYPE ZINC FINGER-CONTAINING PROTEIN 1"/>
    <property type="match status" value="1"/>
</dbReference>
<dbReference type="PANTHER" id="PTHR10887">
    <property type="entry name" value="DNA2/NAM7 HELICASE FAMILY"/>
    <property type="match status" value="1"/>
</dbReference>
<dbReference type="CDD" id="cd06008">
    <property type="entry name" value="NF-X1-zinc-finger"/>
    <property type="match status" value="3"/>
</dbReference>
<dbReference type="Gene3D" id="3.40.50.300">
    <property type="entry name" value="P-loop containing nucleotide triphosphate hydrolases"/>
    <property type="match status" value="3"/>
</dbReference>
<comment type="caution">
    <text evidence="9">The sequence shown here is derived from an EMBL/GenBank/DDBJ whole genome shotgun (WGS) entry which is preliminary data.</text>
</comment>
<feature type="compositionally biased region" description="Low complexity" evidence="8">
    <location>
        <begin position="822"/>
        <end position="832"/>
    </location>
</feature>
<evidence type="ECO:0000313" key="10">
    <source>
        <dbReference type="Proteomes" id="UP001152795"/>
    </source>
</evidence>
<sequence length="2159" mass="245893">MSSRALRKLKEALLGQTWVTLLNGDEDCVVDELSEDDETDGKPVNNDEKENQSSGINNKPAPRSKKKAKKKKKKGKTIDDSNVQKDEDEDFLSWQSEVPSNLTGATNLNAENELCRKFGSRIVRGDRGRQNHRRTQRATWLINPHGYSYFAESSPNLWSEHCTLYTFVGQKGCYRTALELCKLLLRLYDEWEIQKALINFPSALMALFTCKRIDCVRHCQRETRKVRYQGTPRNIYRHIILSDIKEASTSLPVELTISPVMSYDPLPPVDSVAGYTRPERTRRGPQDTNAMAEFLRSLWPSYSLTPPGNGLEDIEALATGVIDKNTKSLKVGKTLALQTGNNRRGRGGGQRRNVNEQGRIGSGRFAGSDERGDRNEGRPSYGGASRGNGRSEQGRAKKEDVKNFQSPGGDDRRKSHKPSPLHFQKLRRMLAADPTDAVLDLLKHEEQLQHVLDDPHIRDDFLELLLEILAKVYDTHMKENLMKIMALFPNTVFLRAPLSRYIMQLPMKRRNTPEKHVKNIILFFDQLLRRFPDNYAEIPLDSLVVASMSLEHNVQISTQVQALVSTRQRIIEKKSKSRSKGKKEEAEEPKPPDDFREISIYPTADDLEVDKKVFLRKNIVEGKYQDVSHYLDVQFRLLREDFIGPLREGVNEIAQGIGRDARNQNLRIYRNVEIVDTVCTNSGIVYSVRFDARRLHRVNWENSRRLIFGAFLCLSKDNFKTLVFATITDRKAELLKDGFLQVRFLGDLPDVQRGDHFQMVESPGYYESYCHNLQGLQELADDKMPFSRYLVNCETNVHAPKYVAQHSDHQFDIDGYEVADRPPSSSPSAHAPGGIDTQKKLRLNLHSLSEVLKAKVDARRVRILDPTTWPKVDDVELNQSQLEAIQAALTKEFVVIQGPPGTGKTYVGLKIVQALLKNQQFWLEVNLRINSPMLVVCYTNHALDQFLEGILRFNEDGIVRVGGRSDSELLKEYNLWNKARRTVAWYNAQDLLRVITATIDGEKKCLEKAHYLNLELEDLHSVIDEREMNQMLPYVYVAEFYGTTVLRAWLNMVPLPFYAHENPGGVEGDVGLEGDDGELEGDDNGSEDGHDDGSEENDEGLEENDMDQLGSEGVAEDEGNNEEATVDVEKDAERLQNERKLGDDFAAIERAEDEAKRDLSLWQLDFNTRQQLYQHWVRRYQDAHARTLEELYQGYEVVCEQMKEIKHGQEEDALRRATVIGMTTTGAAKYRNVLQKIQPKIVVVEEAAEVLEAHIVTALSQGAEHLILIGDHKQLKPNPSVYTLAKQYNLEVSLFERMVRNGMKCHTLDTQHRMRPEIARLMKFIYDDLKNHTSVESFEDILGVAKNIFFIDHQQPEKSDDELKSHSNEHEAKYIVALCRYLSRQGYDNSKITVLTTYTGQLLQLKRLMPKTQFQGVRLCTVDNFQGEENDIILLSLVRSNEENKIGFLGISNRICVSLSRARMGFYCIGNITMLAGKSELWQKIKTDLEHQQAIGPALPTYCQNHKNTKVEMVTAQDFKKAPEGGCTLPCDFRLDCGHKCEMVCHPVDREHREYVCSKPCTKEVCSLQHRCTKICHHGEPCGPCQKQVTKTLQKCGHLVSMPCSDDVDSFKCTRPCERKLECGHPCRSRCGDECSAKKCKEKVEKTFPCGHKKAISCSTPTENYKCEVPCGSVLECGHTCQGNCYDCKQGRIHVTCQNPCGRTLICSHPCKEPCTKDCPPCQRDCENRCVHSACRKKCGESCAPCQEPCTWECQHKKGKKTCWKTCSEICDRKRCNVNCRVILPCSKGKHKHRCVGLCGEKCPRLCRYCNRKELTEIFFGTEDTPGARFIELLDCGHVFEVEALDQWMALEEEDASNVQLKTCPKCKTPIRKSLRYGNVIKKVLHDIETIKERVRQNGEDGRKKTAELNSKLSELRSKYPLVMKAIDGNEEIIESTRRRYLLSKIDSSNNQELDILICQMQLLPSIYEIKTKFLERMQSSAEHDQLRQELTELETSLMNRTKFTNQLMSDIDQEIQRIALACKLKIVQQDIVKEGKSVPHEMQLKIDAISALFESTSKIKDEVRETAIKDLDQICKDLDLGAVTAKERAEIVKAIGLTKGHWFKCRNGHIYAIGDCGGAMERGECPECHEIIGGANHALAVGNELAPEMDEREMRYYM</sequence>
<dbReference type="Pfam" id="PF20173">
    <property type="entry name" value="ZnF_RZ-type"/>
    <property type="match status" value="1"/>
</dbReference>
<evidence type="ECO:0000256" key="7">
    <source>
        <dbReference type="ARBA" id="ARBA00022859"/>
    </source>
</evidence>
<dbReference type="InterPro" id="IPR027417">
    <property type="entry name" value="P-loop_NTPase"/>
</dbReference>
<evidence type="ECO:0000256" key="1">
    <source>
        <dbReference type="ARBA" id="ARBA00004496"/>
    </source>
</evidence>
<protein>
    <submittedName>
        <fullName evidence="9">NFX1-type zinc finger-containing 1, partial</fullName>
    </submittedName>
</protein>
<dbReference type="SMART" id="SM00438">
    <property type="entry name" value="ZnF_NFX"/>
    <property type="match status" value="5"/>
</dbReference>
<gene>
    <name evidence="9" type="ORF">PACLA_8A056692</name>
</gene>
<dbReference type="GO" id="GO:0008270">
    <property type="term" value="F:zinc ion binding"/>
    <property type="evidence" value="ECO:0007669"/>
    <property type="project" value="UniProtKB-KW"/>
</dbReference>
<dbReference type="CDD" id="cd17936">
    <property type="entry name" value="EEXXEc_NFX1"/>
    <property type="match status" value="1"/>
</dbReference>
<dbReference type="SUPFAM" id="SSF52540">
    <property type="entry name" value="P-loop containing nucleoside triphosphate hydrolases"/>
    <property type="match status" value="1"/>
</dbReference>
<dbReference type="OrthoDB" id="2423195at2759"/>
<dbReference type="Proteomes" id="UP001152795">
    <property type="component" value="Unassembled WGS sequence"/>
</dbReference>
<feature type="region of interest" description="Disordered" evidence="8">
    <location>
        <begin position="30"/>
        <end position="82"/>
    </location>
</feature>
<dbReference type="Pfam" id="PF04910">
    <property type="entry name" value="Tcf25"/>
    <property type="match status" value="1"/>
</dbReference>
<feature type="compositionally biased region" description="Basic and acidic residues" evidence="8">
    <location>
        <begin position="392"/>
        <end position="402"/>
    </location>
</feature>
<dbReference type="GO" id="GO:0005737">
    <property type="term" value="C:cytoplasm"/>
    <property type="evidence" value="ECO:0007669"/>
    <property type="project" value="UniProtKB-SubCell"/>
</dbReference>
<evidence type="ECO:0000256" key="2">
    <source>
        <dbReference type="ARBA" id="ARBA00022490"/>
    </source>
</evidence>
<feature type="compositionally biased region" description="Basic and acidic residues" evidence="8">
    <location>
        <begin position="367"/>
        <end position="377"/>
    </location>
</feature>
<comment type="subcellular location">
    <subcellularLocation>
        <location evidence="1">Cytoplasm</location>
    </subcellularLocation>
</comment>
<dbReference type="Pfam" id="PF13087">
    <property type="entry name" value="AAA_12"/>
    <property type="match status" value="1"/>
</dbReference>
<keyword evidence="7" id="KW-0391">Immunity</keyword>
<feature type="compositionally biased region" description="Acidic residues" evidence="8">
    <location>
        <begin position="1093"/>
        <end position="1106"/>
    </location>
</feature>
<dbReference type="FunFam" id="3.40.50.300:FF:000742">
    <property type="entry name" value="NFX1-type zinc finger-containing protein 1"/>
    <property type="match status" value="1"/>
</dbReference>
<dbReference type="GO" id="GO:0031048">
    <property type="term" value="P:regulatory ncRNA-mediated heterochromatin formation"/>
    <property type="evidence" value="ECO:0007669"/>
    <property type="project" value="TreeGrafter"/>
</dbReference>
<keyword evidence="2" id="KW-0963">Cytoplasm</keyword>
<reference evidence="9" key="1">
    <citation type="submission" date="2020-04" db="EMBL/GenBank/DDBJ databases">
        <authorList>
            <person name="Alioto T."/>
            <person name="Alioto T."/>
            <person name="Gomez Garrido J."/>
        </authorList>
    </citation>
    <scope>NUCLEOTIDE SEQUENCE</scope>
    <source>
        <strain evidence="9">A484AB</strain>
    </source>
</reference>
<feature type="region of interest" description="Disordered" evidence="8">
    <location>
        <begin position="1066"/>
        <end position="1130"/>
    </location>
</feature>
<proteinExistence type="predicted"/>
<evidence type="ECO:0000256" key="8">
    <source>
        <dbReference type="SAM" id="MobiDB-lite"/>
    </source>
</evidence>
<keyword evidence="10" id="KW-1185">Reference proteome</keyword>
<dbReference type="InterPro" id="IPR000967">
    <property type="entry name" value="Znf_NFX1"/>
</dbReference>
<dbReference type="InterPro" id="IPR041677">
    <property type="entry name" value="DNA2/NAM7_AAA_11"/>
</dbReference>
<feature type="region of interest" description="Disordered" evidence="8">
    <location>
        <begin position="816"/>
        <end position="835"/>
    </location>
</feature>
<name>A0A6S7HD89_PARCT</name>
<dbReference type="InterPro" id="IPR047187">
    <property type="entry name" value="SF1_C_Upf1"/>
</dbReference>
<feature type="compositionally biased region" description="Basic and acidic residues" evidence="8">
    <location>
        <begin position="582"/>
        <end position="597"/>
    </location>
</feature>
<dbReference type="GO" id="GO:0031380">
    <property type="term" value="C:nuclear RNA-directed RNA polymerase complex"/>
    <property type="evidence" value="ECO:0007669"/>
    <property type="project" value="TreeGrafter"/>
</dbReference>
<feature type="region of interest" description="Disordered" evidence="8">
    <location>
        <begin position="333"/>
        <end position="419"/>
    </location>
</feature>
<dbReference type="InterPro" id="IPR006994">
    <property type="entry name" value="TCF25/Rqc1"/>
</dbReference>
<feature type="compositionally biased region" description="Basic residues" evidence="8">
    <location>
        <begin position="62"/>
        <end position="75"/>
    </location>
</feature>
<feature type="compositionally biased region" description="Acidic residues" evidence="8">
    <location>
        <begin position="30"/>
        <end position="39"/>
    </location>
</feature>
<dbReference type="CDD" id="cd18808">
    <property type="entry name" value="SF1_C_Upf1"/>
    <property type="match status" value="1"/>
</dbReference>
<dbReference type="InterPro" id="IPR041679">
    <property type="entry name" value="DNA2/NAM7-like_C"/>
</dbReference>
<keyword evidence="5" id="KW-0863">Zinc-finger</keyword>
<dbReference type="GO" id="GO:0004386">
    <property type="term" value="F:helicase activity"/>
    <property type="evidence" value="ECO:0007669"/>
    <property type="project" value="InterPro"/>
</dbReference>
<accession>A0A6S7HD89</accession>
<feature type="region of interest" description="Disordered" evidence="8">
    <location>
        <begin position="573"/>
        <end position="597"/>
    </location>
</feature>
<dbReference type="EMBL" id="CACRXK020003977">
    <property type="protein sequence ID" value="CAB4000990.1"/>
    <property type="molecule type" value="Genomic_DNA"/>
</dbReference>
<dbReference type="Pfam" id="PF25396">
    <property type="entry name" value="ZNFX1"/>
    <property type="match status" value="1"/>
</dbReference>
<feature type="compositionally biased region" description="Acidic residues" evidence="8">
    <location>
        <begin position="1114"/>
        <end position="1126"/>
    </location>
</feature>
<evidence type="ECO:0000256" key="5">
    <source>
        <dbReference type="ARBA" id="ARBA00022771"/>
    </source>
</evidence>
<dbReference type="InterPro" id="IPR057373">
    <property type="entry name" value="ZNFX1"/>
</dbReference>
<keyword evidence="6" id="KW-0862">Zinc</keyword>
<dbReference type="InterPro" id="IPR045055">
    <property type="entry name" value="DNA2/NAM7-like"/>
</dbReference>
<feature type="non-terminal residue" evidence="9">
    <location>
        <position position="1"/>
    </location>
</feature>
<evidence type="ECO:0000256" key="3">
    <source>
        <dbReference type="ARBA" id="ARBA00022723"/>
    </source>
</evidence>
<dbReference type="Pfam" id="PF13086">
    <property type="entry name" value="AAA_11"/>
    <property type="match status" value="2"/>
</dbReference>
<dbReference type="InterPro" id="IPR046439">
    <property type="entry name" value="ZF_RZ_dom"/>
</dbReference>
<evidence type="ECO:0000256" key="4">
    <source>
        <dbReference type="ARBA" id="ARBA00022737"/>
    </source>
</evidence>
<keyword evidence="4" id="KW-0677">Repeat</keyword>